<proteinExistence type="inferred from homology"/>
<evidence type="ECO:0000313" key="5">
    <source>
        <dbReference type="EMBL" id="CEG44759.1"/>
    </source>
</evidence>
<dbReference type="EMBL" id="CCYD01001336">
    <property type="protein sequence ID" value="CEG44759.1"/>
    <property type="molecule type" value="Genomic_DNA"/>
</dbReference>
<dbReference type="GeneID" id="36396152"/>
<organism evidence="5 6">
    <name type="scientific">Plasmopara halstedii</name>
    <name type="common">Downy mildew of sunflower</name>
    <dbReference type="NCBI Taxonomy" id="4781"/>
    <lineage>
        <taxon>Eukaryota</taxon>
        <taxon>Sar</taxon>
        <taxon>Stramenopiles</taxon>
        <taxon>Oomycota</taxon>
        <taxon>Peronosporomycetes</taxon>
        <taxon>Peronosporales</taxon>
        <taxon>Peronosporaceae</taxon>
        <taxon>Plasmopara</taxon>
    </lineage>
</organism>
<name>A0A0P1ATV0_PLAHL</name>
<feature type="compositionally biased region" description="Basic and acidic residues" evidence="2">
    <location>
        <begin position="119"/>
        <end position="128"/>
    </location>
</feature>
<reference evidence="6" key="1">
    <citation type="submission" date="2014-09" db="EMBL/GenBank/DDBJ databases">
        <authorList>
            <person name="Sharma Rahul"/>
            <person name="Thines Marco"/>
        </authorList>
    </citation>
    <scope>NUCLEOTIDE SEQUENCE [LARGE SCALE GENOMIC DNA]</scope>
</reference>
<dbReference type="Proteomes" id="UP000054928">
    <property type="component" value="Unassembled WGS sequence"/>
</dbReference>
<dbReference type="RefSeq" id="XP_024581128.1">
    <property type="nucleotide sequence ID" value="XM_024730896.1"/>
</dbReference>
<evidence type="ECO:0000256" key="2">
    <source>
        <dbReference type="SAM" id="MobiDB-lite"/>
    </source>
</evidence>
<evidence type="ECO:0000313" key="6">
    <source>
        <dbReference type="Proteomes" id="UP000054928"/>
    </source>
</evidence>
<evidence type="ECO:0000256" key="1">
    <source>
        <dbReference type="ARBA" id="ARBA00008966"/>
    </source>
</evidence>
<dbReference type="InterPro" id="IPR039223">
    <property type="entry name" value="AATF/Bfr2"/>
</dbReference>
<dbReference type="OMA" id="GEHENNK"/>
<protein>
    <submittedName>
        <fullName evidence="5">Apoptosis antagonizing transcription factor</fullName>
    </submittedName>
</protein>
<dbReference type="OrthoDB" id="5783963at2759"/>
<dbReference type="Pfam" id="PF13339">
    <property type="entry name" value="AATF-Che1"/>
    <property type="match status" value="1"/>
</dbReference>
<dbReference type="AlphaFoldDB" id="A0A0P1ATV0"/>
<dbReference type="Pfam" id="PF08164">
    <property type="entry name" value="TRAUB"/>
    <property type="match status" value="1"/>
</dbReference>
<feature type="domain" description="AATF leucine zipper-containing" evidence="4">
    <location>
        <begin position="163"/>
        <end position="284"/>
    </location>
</feature>
<feature type="domain" description="Apoptosis-antagonizing transcription factor C-terminal" evidence="3">
    <location>
        <begin position="354"/>
        <end position="427"/>
    </location>
</feature>
<dbReference type="STRING" id="4781.A0A0P1ATV0"/>
<sequence>MTSDAFNIDHAEDFDDGTRAIVHEDASSVCEDELASATRLGMSFKHANARDMDKQREQVSELRVKNWDAEGVMGSNEYAGKVVKRADLKDGMESPDEDAMAEWSDAEPFGASDDEEEQVKEGLKRDQSEDSEDEGNSVELLVRSFQKEDSARLISVQNSDKVVQKAVHVRNQKLIWERCLEAQIYTKRLLATIKDAVAYETVGDLTDDETTIQSKEKVISDLYKCIDAVSSLQTKLCNVSELSAPDLPTKKRKRTCDDLWQEITTSNQAMLPQYNDILNTYMRKTDLLAGGKNNQGKKFKAVNQDILTQVESVLVDPQRVKRKAHAPVDAKAPEAVGGEEDQLDELVYDDSDFYQQLLKEYIENGGGANQDAIVRRTHRKKKKLVNRKASKGRQLRYTVHPKLENFMFPEPYPTPEMDVDELFRSLFGQIRH</sequence>
<evidence type="ECO:0000259" key="4">
    <source>
        <dbReference type="Pfam" id="PF13339"/>
    </source>
</evidence>
<keyword evidence="6" id="KW-1185">Reference proteome</keyword>
<feature type="region of interest" description="Disordered" evidence="2">
    <location>
        <begin position="107"/>
        <end position="137"/>
    </location>
</feature>
<comment type="similarity">
    <text evidence="1">Belongs to the AATF family.</text>
</comment>
<dbReference type="PANTHER" id="PTHR15565">
    <property type="entry name" value="AATF PROTEIN APOPTOSIS ANTAGONIZING TRANSCRIPTION FACTOR"/>
    <property type="match status" value="1"/>
</dbReference>
<dbReference type="GO" id="GO:0005730">
    <property type="term" value="C:nucleolus"/>
    <property type="evidence" value="ECO:0007669"/>
    <property type="project" value="TreeGrafter"/>
</dbReference>
<accession>A0A0P1ATV0</accession>
<dbReference type="InterPro" id="IPR025160">
    <property type="entry name" value="AATF"/>
</dbReference>
<dbReference type="PANTHER" id="PTHR15565:SF0">
    <property type="entry name" value="PROTEIN AATF"/>
    <property type="match status" value="1"/>
</dbReference>
<evidence type="ECO:0000259" key="3">
    <source>
        <dbReference type="Pfam" id="PF08164"/>
    </source>
</evidence>
<dbReference type="InterPro" id="IPR012617">
    <property type="entry name" value="AATF_C"/>
</dbReference>